<sequence length="415" mass="46721">MKVVCSPVGIVEHRRPRGGLEKLGQSGFAETVVDFGLFAGGFAGKKRRAEAEAHWQEWADRYVEEAKRQGVLLGLAFAPHFESEQKIPDSEELEIRLAEICIQKSAQYSIDMLVVRSLVGGSYAENFAKNREYFLRLGRMAQSAKVRLLVVNSYRNINGHLVRGFCGEPAQAVAFVDEINAALGAEVLGFCLDAGVCNLIGINMYDFVTALGARLQAVILRENDGVHDDSLLPFSSAHGGGSRMDWLNFIRGLRAVHFSGVAVLDFRTTLTALSGLLRPAMLSFAHKVAEYLTWQVQMEECLRRYPSRVLFGAGNMCRAYMKCYGEEFPPLYTCDNNPQVWGTEFCGLSVHAPEDLRSLPEDCAIFICNIYYEEIERQLRDMGLKNPIERFNDEFMPSFHFERLESDAWKEQVKE</sequence>
<evidence type="ECO:0000313" key="1">
    <source>
        <dbReference type="EMBL" id="TYZ27925.1"/>
    </source>
</evidence>
<protein>
    <recommendedName>
        <fullName evidence="3">Sugar phosphate isomerase/epimerase</fullName>
    </recommendedName>
</protein>
<accession>A0A5D6WLF3</accession>
<dbReference type="RefSeq" id="WP_149189419.1">
    <property type="nucleotide sequence ID" value="NZ_VTOZ01000020.1"/>
</dbReference>
<comment type="caution">
    <text evidence="1">The sequence shown here is derived from an EMBL/GenBank/DDBJ whole genome shotgun (WGS) entry which is preliminary data.</text>
</comment>
<dbReference type="Gene3D" id="3.40.50.720">
    <property type="entry name" value="NAD(P)-binding Rossmann-like Domain"/>
    <property type="match status" value="1"/>
</dbReference>
<keyword evidence="2" id="KW-1185">Reference proteome</keyword>
<dbReference type="Proteomes" id="UP000322783">
    <property type="component" value="Unassembled WGS sequence"/>
</dbReference>
<organism evidence="1 2">
    <name type="scientific">Selenomonas caprae</name>
    <dbReference type="NCBI Taxonomy" id="2606905"/>
    <lineage>
        <taxon>Bacteria</taxon>
        <taxon>Bacillati</taxon>
        <taxon>Bacillota</taxon>
        <taxon>Negativicutes</taxon>
        <taxon>Selenomonadales</taxon>
        <taxon>Selenomonadaceae</taxon>
        <taxon>Selenomonas</taxon>
    </lineage>
</organism>
<proteinExistence type="predicted"/>
<dbReference type="Gene3D" id="3.20.20.150">
    <property type="entry name" value="Divalent-metal-dependent TIM barrel enzymes"/>
    <property type="match status" value="1"/>
</dbReference>
<dbReference type="InterPro" id="IPR036237">
    <property type="entry name" value="Xyl_isomerase-like_sf"/>
</dbReference>
<dbReference type="AlphaFoldDB" id="A0A5D6WLF3"/>
<dbReference type="SUPFAM" id="SSF51658">
    <property type="entry name" value="Xylose isomerase-like"/>
    <property type="match status" value="1"/>
</dbReference>
<dbReference type="EMBL" id="VTOZ01000020">
    <property type="protein sequence ID" value="TYZ27925.1"/>
    <property type="molecule type" value="Genomic_DNA"/>
</dbReference>
<evidence type="ECO:0008006" key="3">
    <source>
        <dbReference type="Google" id="ProtNLM"/>
    </source>
</evidence>
<gene>
    <name evidence="1" type="ORF">FZ041_09765</name>
</gene>
<name>A0A5D6WLF3_9FIRM</name>
<evidence type="ECO:0000313" key="2">
    <source>
        <dbReference type="Proteomes" id="UP000322783"/>
    </source>
</evidence>
<reference evidence="1 2" key="1">
    <citation type="submission" date="2019-08" db="EMBL/GenBank/DDBJ databases">
        <title>Selenomonas sp. mPRGC5 and Selenomonas sp. mPRGC8 isolated from ruminal fluid of dairy goat (Capra hircus).</title>
        <authorList>
            <person name="Poothong S."/>
            <person name="Nuengjamnong C."/>
            <person name="Tanasupawat S."/>
        </authorList>
    </citation>
    <scope>NUCLEOTIDE SEQUENCE [LARGE SCALE GENOMIC DNA]</scope>
    <source>
        <strain evidence="2">mPRGC8</strain>
    </source>
</reference>